<dbReference type="Proteomes" id="UP000188184">
    <property type="component" value="Chromosome"/>
</dbReference>
<dbReference type="OrthoDB" id="2955631at2"/>
<evidence type="ECO:0000313" key="3">
    <source>
        <dbReference type="Proteomes" id="UP000188184"/>
    </source>
</evidence>
<keyword evidence="1" id="KW-0472">Membrane</keyword>
<evidence type="ECO:0000313" key="2">
    <source>
        <dbReference type="EMBL" id="AQQ53369.1"/>
    </source>
</evidence>
<evidence type="ECO:0008006" key="4">
    <source>
        <dbReference type="Google" id="ProtNLM"/>
    </source>
</evidence>
<feature type="transmembrane region" description="Helical" evidence="1">
    <location>
        <begin position="120"/>
        <end position="141"/>
    </location>
</feature>
<gene>
    <name evidence="2" type="ORF">B0X71_09965</name>
</gene>
<keyword evidence="1" id="KW-1133">Transmembrane helix</keyword>
<accession>A0A1Q2KYU1</accession>
<organism evidence="2 3">
    <name type="scientific">Planococcus lenghuensis</name>
    <dbReference type="NCBI Taxonomy" id="2213202"/>
    <lineage>
        <taxon>Bacteria</taxon>
        <taxon>Bacillati</taxon>
        <taxon>Bacillota</taxon>
        <taxon>Bacilli</taxon>
        <taxon>Bacillales</taxon>
        <taxon>Caryophanaceae</taxon>
        <taxon>Planococcus</taxon>
    </lineage>
</organism>
<dbReference type="AlphaFoldDB" id="A0A1Q2KYU1"/>
<dbReference type="Pfam" id="PF10011">
    <property type="entry name" value="DUF2254"/>
    <property type="match status" value="1"/>
</dbReference>
<feature type="transmembrane region" description="Helical" evidence="1">
    <location>
        <begin position="76"/>
        <end position="99"/>
    </location>
</feature>
<evidence type="ECO:0000256" key="1">
    <source>
        <dbReference type="SAM" id="Phobius"/>
    </source>
</evidence>
<dbReference type="EMBL" id="CP019640">
    <property type="protein sequence ID" value="AQQ53369.1"/>
    <property type="molecule type" value="Genomic_DNA"/>
</dbReference>
<name>A0A1Q2KYU1_9BACL</name>
<proteinExistence type="predicted"/>
<keyword evidence="3" id="KW-1185">Reference proteome</keyword>
<dbReference type="InterPro" id="IPR018723">
    <property type="entry name" value="DUF2254_membrane"/>
</dbReference>
<protein>
    <recommendedName>
        <fullName evidence="4">DUF2254 domain-containing protein</fullName>
    </recommendedName>
</protein>
<reference evidence="2 3" key="1">
    <citation type="submission" date="2017-02" db="EMBL/GenBank/DDBJ databases">
        <title>The complete genomic sequence of a novel cold adapted crude oil-degrading bacterium Planococcus qaidamina Y42.</title>
        <authorList>
            <person name="Yang R."/>
        </authorList>
    </citation>
    <scope>NUCLEOTIDE SEQUENCE [LARGE SCALE GENOMIC DNA]</scope>
    <source>
        <strain evidence="2 3">Y42</strain>
    </source>
</reference>
<dbReference type="KEGG" id="pmar:B0X71_09965"/>
<keyword evidence="1" id="KW-0812">Transmembrane</keyword>
<sequence>MLIKFLPREIRKYFRMSRRQRKHEIHQSLWFKPLAYVMAAAVLAIVTLLIDMQVDLSVRASFFAFNHEATRTLVSTLIASILLLGAFTLNILLVFLTTLSSQFSPRMLQDFIATRETQHFVGLFNGSFIYVLLLFLFMNNFQQDEFVLVPLLTVFMTFSTAIIFLFFINHAIYWMQVHNITWNMRLISEEIIQKNLTEDMEKLKVVKAGDLKEELRKHAKIVKAPAAGYIQLVDFQGMVSAAQKEDIIIALHERIGDFMLAGNPLFSYWGLGADKVDEEVYTKCFAFGNKETEIQDNYAAMSKLAEVAIKSISNGDPRSAINAIYQLANLMRAIDEHITFTPYLADSDKQVRVITREQHFEGALYRGFGMIRHYAKGDLPIIIEIVSALRMLAQSSNPIRHTHIWRFAENTIENVSQEIIYDIDRDLLLEKLDLLANATGNGTEYEKLKKAIEQKKA</sequence>
<feature type="transmembrane region" description="Helical" evidence="1">
    <location>
        <begin position="147"/>
        <end position="168"/>
    </location>
</feature>